<dbReference type="EMBL" id="JAMRDG010000001">
    <property type="protein sequence ID" value="KAJ3698610.1"/>
    <property type="molecule type" value="Genomic_DNA"/>
</dbReference>
<dbReference type="InterPro" id="IPR044286">
    <property type="entry name" value="SINL_plant"/>
</dbReference>
<keyword evidence="8" id="KW-0833">Ubl conjugation pathway</keyword>
<comment type="pathway">
    <text evidence="2">Protein modification; protein ubiquitination.</text>
</comment>
<evidence type="ECO:0000256" key="8">
    <source>
        <dbReference type="ARBA" id="ARBA00022786"/>
    </source>
</evidence>
<evidence type="ECO:0000256" key="9">
    <source>
        <dbReference type="ARBA" id="ARBA00022833"/>
    </source>
</evidence>
<dbReference type="AlphaFoldDB" id="A0AAD5ZIS2"/>
<evidence type="ECO:0000256" key="10">
    <source>
        <dbReference type="ARBA" id="ARBA00024004"/>
    </source>
</evidence>
<feature type="domain" description="SIAH-type" evidence="13">
    <location>
        <begin position="143"/>
        <end position="201"/>
    </location>
</feature>
<comment type="catalytic activity">
    <reaction evidence="1">
        <text>S-ubiquitinyl-[E2 ubiquitin-conjugating enzyme]-L-cysteine + [acceptor protein]-L-lysine = [E2 ubiquitin-conjugating enzyme]-L-cysteine + N(6)-ubiquitinyl-[acceptor protein]-L-lysine.</text>
        <dbReference type="EC" id="2.3.2.27"/>
    </reaction>
</comment>
<keyword evidence="7 11" id="KW-0863">Zinc-finger</keyword>
<dbReference type="PANTHER" id="PTHR46632">
    <property type="entry name" value="E3 UBIQUITIN-PROTEIN LIGASE SINA-LIKE 4"/>
    <property type="match status" value="1"/>
</dbReference>
<name>A0AAD5ZIS2_9POAL</name>
<protein>
    <recommendedName>
        <fullName evidence="4">RING-type E3 ubiquitin transferase</fullName>
        <ecNumber evidence="4">2.3.2.27</ecNumber>
    </recommendedName>
</protein>
<feature type="compositionally biased region" description="Basic and acidic residues" evidence="12">
    <location>
        <begin position="68"/>
        <end position="80"/>
    </location>
</feature>
<evidence type="ECO:0000256" key="12">
    <source>
        <dbReference type="SAM" id="MobiDB-lite"/>
    </source>
</evidence>
<sequence>MTEKANRKRPRNKRGEASNPPSTEEEIGSGGQTLNPPSTQKGTGGGGKGASNPETDNCGGDTFSSPTPRERREPSDELKVTLKDPDLLDCSVCLEPLCPPIYQCTTGHVECSSCWSKRQEMKCNICPFPVSSRCIAVEKIVESVHLPCTYASYGCSQSVPYWQRELHTNACAFGPSSCPIPGCNHKAFSGQWLDHFTQSHRFRQTYFVYGESRTIVFEQGDSYFILSGPDQDLLLLVNEPVLSMGNALSLYSIDLPHLGQNVLLYELLVGTDTGKETSLAQLKSRVFSIKEKNKVSFLLLPPGFSTSRQMEVRLVIKKDVM</sequence>
<dbReference type="PANTHER" id="PTHR46632:SF16">
    <property type="entry name" value="E3 UBIQUITIN-PROTEIN LIGASE SINA-LIKE 10"/>
    <property type="match status" value="1"/>
</dbReference>
<evidence type="ECO:0000256" key="11">
    <source>
        <dbReference type="PROSITE-ProRule" id="PRU00455"/>
    </source>
</evidence>
<evidence type="ECO:0000256" key="2">
    <source>
        <dbReference type="ARBA" id="ARBA00004906"/>
    </source>
</evidence>
<dbReference type="GO" id="GO:0061630">
    <property type="term" value="F:ubiquitin protein ligase activity"/>
    <property type="evidence" value="ECO:0007669"/>
    <property type="project" value="UniProtKB-EC"/>
</dbReference>
<dbReference type="Proteomes" id="UP001210211">
    <property type="component" value="Unassembled WGS sequence"/>
</dbReference>
<comment type="caution">
    <text evidence="14">The sequence shown here is derived from an EMBL/GenBank/DDBJ whole genome shotgun (WGS) entry which is preliminary data.</text>
</comment>
<keyword evidence="5" id="KW-0808">Transferase</keyword>
<dbReference type="Pfam" id="PF21361">
    <property type="entry name" value="Sina_ZnF"/>
    <property type="match status" value="1"/>
</dbReference>
<keyword evidence="15" id="KW-1185">Reference proteome</keyword>
<dbReference type="GO" id="GO:0008270">
    <property type="term" value="F:zinc ion binding"/>
    <property type="evidence" value="ECO:0007669"/>
    <property type="project" value="UniProtKB-KW"/>
</dbReference>
<dbReference type="Pfam" id="PF21362">
    <property type="entry name" value="Sina_RING"/>
    <property type="match status" value="1"/>
</dbReference>
<dbReference type="CDD" id="cd16571">
    <property type="entry name" value="RING-HC_SIAHs"/>
    <property type="match status" value="1"/>
</dbReference>
<evidence type="ECO:0000256" key="4">
    <source>
        <dbReference type="ARBA" id="ARBA00012483"/>
    </source>
</evidence>
<dbReference type="EC" id="2.3.2.27" evidence="4"/>
<comment type="function">
    <text evidence="10">E3 ubiquitin-protein ligase that mediates ubiquitination and subsequent proteasomal degradation of target proteins. E3 ubiquitin ligases accept ubiquitin from an E2 ubiquitin-conjugating enzyme in the form of a thioester and then directly transfers the ubiquitin to targeted substrates. It probably triggers the ubiquitin-mediated degradation of different substrates.</text>
</comment>
<dbReference type="InterPro" id="IPR013083">
    <property type="entry name" value="Znf_RING/FYVE/PHD"/>
</dbReference>
<dbReference type="InterPro" id="IPR013010">
    <property type="entry name" value="Znf_SIAH"/>
</dbReference>
<feature type="region of interest" description="Disordered" evidence="12">
    <location>
        <begin position="1"/>
        <end position="80"/>
    </location>
</feature>
<reference evidence="14 15" key="1">
    <citation type="journal article" date="2022" name="Cell">
        <title>Repeat-based holocentromeres influence genome architecture and karyotype evolution.</title>
        <authorList>
            <person name="Hofstatter P.G."/>
            <person name="Thangavel G."/>
            <person name="Lux T."/>
            <person name="Neumann P."/>
            <person name="Vondrak T."/>
            <person name="Novak P."/>
            <person name="Zhang M."/>
            <person name="Costa L."/>
            <person name="Castellani M."/>
            <person name="Scott A."/>
            <person name="Toegelov H."/>
            <person name="Fuchs J."/>
            <person name="Mata-Sucre Y."/>
            <person name="Dias Y."/>
            <person name="Vanzela A.L.L."/>
            <person name="Huettel B."/>
            <person name="Almeida C.C.S."/>
            <person name="Simkova H."/>
            <person name="Souza G."/>
            <person name="Pedrosa-Harand A."/>
            <person name="Macas J."/>
            <person name="Mayer K.F.X."/>
            <person name="Houben A."/>
            <person name="Marques A."/>
        </authorList>
    </citation>
    <scope>NUCLEOTIDE SEQUENCE [LARGE SCALE GENOMIC DNA]</scope>
    <source>
        <strain evidence="14">RhyTen1mFocal</strain>
    </source>
</reference>
<keyword evidence="6" id="KW-0479">Metal-binding</keyword>
<comment type="similarity">
    <text evidence="3">Belongs to the SINA (Seven in absentia) family.</text>
</comment>
<dbReference type="Gene3D" id="3.30.40.10">
    <property type="entry name" value="Zinc/RING finger domain, C3HC4 (zinc finger)"/>
    <property type="match status" value="1"/>
</dbReference>
<evidence type="ECO:0000256" key="5">
    <source>
        <dbReference type="ARBA" id="ARBA00022679"/>
    </source>
</evidence>
<evidence type="ECO:0000256" key="3">
    <source>
        <dbReference type="ARBA" id="ARBA00009119"/>
    </source>
</evidence>
<feature type="compositionally biased region" description="Basic residues" evidence="12">
    <location>
        <begin position="1"/>
        <end position="12"/>
    </location>
</feature>
<proteinExistence type="inferred from homology"/>
<organism evidence="14 15">
    <name type="scientific">Rhynchospora tenuis</name>
    <dbReference type="NCBI Taxonomy" id="198213"/>
    <lineage>
        <taxon>Eukaryota</taxon>
        <taxon>Viridiplantae</taxon>
        <taxon>Streptophyta</taxon>
        <taxon>Embryophyta</taxon>
        <taxon>Tracheophyta</taxon>
        <taxon>Spermatophyta</taxon>
        <taxon>Magnoliopsida</taxon>
        <taxon>Liliopsida</taxon>
        <taxon>Poales</taxon>
        <taxon>Cyperaceae</taxon>
        <taxon>Cyperoideae</taxon>
        <taxon>Rhynchosporeae</taxon>
        <taxon>Rhynchospora</taxon>
    </lineage>
</organism>
<evidence type="ECO:0000256" key="1">
    <source>
        <dbReference type="ARBA" id="ARBA00000900"/>
    </source>
</evidence>
<dbReference type="SUPFAM" id="SSF49599">
    <property type="entry name" value="TRAF domain-like"/>
    <property type="match status" value="1"/>
</dbReference>
<dbReference type="InterPro" id="IPR049548">
    <property type="entry name" value="Sina-like_RING"/>
</dbReference>
<keyword evidence="9" id="KW-0862">Zinc</keyword>
<dbReference type="PROSITE" id="PS51081">
    <property type="entry name" value="ZF_SIAH"/>
    <property type="match status" value="1"/>
</dbReference>
<evidence type="ECO:0000313" key="15">
    <source>
        <dbReference type="Proteomes" id="UP001210211"/>
    </source>
</evidence>
<gene>
    <name evidence="14" type="ORF">LUZ61_002315</name>
</gene>
<evidence type="ECO:0000313" key="14">
    <source>
        <dbReference type="EMBL" id="KAJ3698610.1"/>
    </source>
</evidence>
<evidence type="ECO:0000256" key="7">
    <source>
        <dbReference type="ARBA" id="ARBA00022771"/>
    </source>
</evidence>
<evidence type="ECO:0000259" key="13">
    <source>
        <dbReference type="PROSITE" id="PS51081"/>
    </source>
</evidence>
<accession>A0AAD5ZIS2</accession>
<evidence type="ECO:0000256" key="6">
    <source>
        <dbReference type="ARBA" id="ARBA00022723"/>
    </source>
</evidence>